<evidence type="ECO:0000313" key="2">
    <source>
        <dbReference type="Proteomes" id="UP001165136"/>
    </source>
</evidence>
<protein>
    <recommendedName>
        <fullName evidence="3">DUF885 domain-containing protein</fullName>
    </recommendedName>
</protein>
<gene>
    <name evidence="1" type="ORF">Atai01_57320</name>
</gene>
<reference evidence="1" key="1">
    <citation type="submission" date="2023-03" db="EMBL/GenBank/DDBJ databases">
        <title>Amycolatopsis taiwanensis NBRC 103393.</title>
        <authorList>
            <person name="Ichikawa N."/>
            <person name="Sato H."/>
            <person name="Tonouchi N."/>
        </authorList>
    </citation>
    <scope>NUCLEOTIDE SEQUENCE</scope>
    <source>
        <strain evidence="1">NBRC 103393</strain>
    </source>
</reference>
<dbReference type="PANTHER" id="PTHR33361">
    <property type="entry name" value="GLR0591 PROTEIN"/>
    <property type="match status" value="1"/>
</dbReference>
<dbReference type="InterPro" id="IPR010281">
    <property type="entry name" value="DUF885"/>
</dbReference>
<dbReference type="Proteomes" id="UP001165136">
    <property type="component" value="Unassembled WGS sequence"/>
</dbReference>
<dbReference type="EMBL" id="BSTI01000014">
    <property type="protein sequence ID" value="GLY69113.1"/>
    <property type="molecule type" value="Genomic_DNA"/>
</dbReference>
<comment type="caution">
    <text evidence="1">The sequence shown here is derived from an EMBL/GenBank/DDBJ whole genome shotgun (WGS) entry which is preliminary data.</text>
</comment>
<organism evidence="1 2">
    <name type="scientific">Amycolatopsis taiwanensis</name>
    <dbReference type="NCBI Taxonomy" id="342230"/>
    <lineage>
        <taxon>Bacteria</taxon>
        <taxon>Bacillati</taxon>
        <taxon>Actinomycetota</taxon>
        <taxon>Actinomycetes</taxon>
        <taxon>Pseudonocardiales</taxon>
        <taxon>Pseudonocardiaceae</taxon>
        <taxon>Amycolatopsis</taxon>
    </lineage>
</organism>
<name>A0A9W6VF27_9PSEU</name>
<dbReference type="AlphaFoldDB" id="A0A9W6VF27"/>
<keyword evidence="2" id="KW-1185">Reference proteome</keyword>
<proteinExistence type="predicted"/>
<dbReference type="PANTHER" id="PTHR33361:SF2">
    <property type="entry name" value="DUF885 DOMAIN-CONTAINING PROTEIN"/>
    <property type="match status" value="1"/>
</dbReference>
<evidence type="ECO:0000313" key="1">
    <source>
        <dbReference type="EMBL" id="GLY69113.1"/>
    </source>
</evidence>
<dbReference type="Pfam" id="PF05960">
    <property type="entry name" value="DUF885"/>
    <property type="match status" value="1"/>
</dbReference>
<dbReference type="RefSeq" id="WP_027945811.1">
    <property type="nucleotide sequence ID" value="NZ_BSTI01000014.1"/>
</dbReference>
<accession>A0A9W6VF27</accession>
<evidence type="ECO:0008006" key="3">
    <source>
        <dbReference type="Google" id="ProtNLM"/>
    </source>
</evidence>
<sequence>MSAPVADRYLAGLAELDAYAAQALGEQPEVIVPLLSPEAFAARHELAVAASTVDPIDPLGAALAERTASDIALYEAGFTTRLLAPLATPVHQVRGVFDKLPTGTEDDWAVVAANLERVPAALADYADTLRLSADRGNVVPLRQIRAVAAQCASWVDRDDFYPALVRRHTGPLTSRLAVAASAAAAATADFAAFLTGELAPRAPEEDAVGRELYEVTASAFLGARVDLDDLYEYGWALLRELEEALAGEAAKITGRGVPAALSMLDRDPRRLLSGADALVGWLRDRVAETTDALDGTHFDIPARTRAVECDIVRADAGVMYYVPPDPGLTRPGRVWWTVPSGDVASWRQISALHHESLPGHHLQHAITMALPDLHPWQRALCHVHGYAEGWAHYAEQLADELGLIRDPGERIGLLLDRRWRAARIVIDLGLHLRLPIPRHNGVTAAESWNVAVAREVLTDVAGLAPHTAAFEVDRYLGWPGQALSFGVGARLWRETRAAAERAAGTSFDRKAFHAAALALGPMGLDPLRRFLTTEDHPPA</sequence>